<name>A0A0L7R3G6_9HYME</name>
<evidence type="ECO:0000313" key="2">
    <source>
        <dbReference type="Proteomes" id="UP000053825"/>
    </source>
</evidence>
<evidence type="ECO:0000313" key="1">
    <source>
        <dbReference type="EMBL" id="KOC65422.1"/>
    </source>
</evidence>
<keyword evidence="2" id="KW-1185">Reference proteome</keyword>
<reference evidence="1 2" key="1">
    <citation type="submission" date="2015-07" db="EMBL/GenBank/DDBJ databases">
        <title>The genome of Habropoda laboriosa.</title>
        <authorList>
            <person name="Pan H."/>
            <person name="Kapheim K."/>
        </authorList>
    </citation>
    <scope>NUCLEOTIDE SEQUENCE [LARGE SCALE GENOMIC DNA]</scope>
    <source>
        <strain evidence="1">0110345459</strain>
    </source>
</reference>
<sequence length="51" mass="5948">MIRQLMSYLEKLVRSKIVYYSVYIADQKNKELKEAVNRVISISGKHKVSSC</sequence>
<accession>A0A0L7R3G6</accession>
<dbReference type="Proteomes" id="UP000053825">
    <property type="component" value="Unassembled WGS sequence"/>
</dbReference>
<proteinExistence type="predicted"/>
<dbReference type="AlphaFoldDB" id="A0A0L7R3G6"/>
<protein>
    <submittedName>
        <fullName evidence="1">Uncharacterized protein</fullName>
    </submittedName>
</protein>
<organism evidence="1 2">
    <name type="scientific">Habropoda laboriosa</name>
    <dbReference type="NCBI Taxonomy" id="597456"/>
    <lineage>
        <taxon>Eukaryota</taxon>
        <taxon>Metazoa</taxon>
        <taxon>Ecdysozoa</taxon>
        <taxon>Arthropoda</taxon>
        <taxon>Hexapoda</taxon>
        <taxon>Insecta</taxon>
        <taxon>Pterygota</taxon>
        <taxon>Neoptera</taxon>
        <taxon>Endopterygota</taxon>
        <taxon>Hymenoptera</taxon>
        <taxon>Apocrita</taxon>
        <taxon>Aculeata</taxon>
        <taxon>Apoidea</taxon>
        <taxon>Anthophila</taxon>
        <taxon>Apidae</taxon>
        <taxon>Habropoda</taxon>
    </lineage>
</organism>
<gene>
    <name evidence="1" type="ORF">WH47_10001</name>
</gene>
<dbReference type="EMBL" id="KQ414663">
    <property type="protein sequence ID" value="KOC65422.1"/>
    <property type="molecule type" value="Genomic_DNA"/>
</dbReference>